<feature type="domain" description="NADH:quinone oxidoreductase/Mrp antiporter transmembrane" evidence="8">
    <location>
        <begin position="1"/>
        <end position="37"/>
    </location>
</feature>
<dbReference type="Pfam" id="PF00361">
    <property type="entry name" value="Proton_antipo_M"/>
    <property type="match status" value="1"/>
</dbReference>
<organism evidence="9 10">
    <name type="scientific">Physcomitrium patens</name>
    <name type="common">Spreading-leaved earth moss</name>
    <name type="synonym">Physcomitrella patens</name>
    <dbReference type="NCBI Taxonomy" id="3218"/>
    <lineage>
        <taxon>Eukaryota</taxon>
        <taxon>Viridiplantae</taxon>
        <taxon>Streptophyta</taxon>
        <taxon>Embryophyta</taxon>
        <taxon>Bryophyta</taxon>
        <taxon>Bryophytina</taxon>
        <taxon>Bryopsida</taxon>
        <taxon>Funariidae</taxon>
        <taxon>Funariales</taxon>
        <taxon>Funariaceae</taxon>
        <taxon>Physcomitrium</taxon>
    </lineage>
</organism>
<dbReference type="EMBL" id="ABEU02000023">
    <property type="status" value="NOT_ANNOTATED_CDS"/>
    <property type="molecule type" value="Genomic_DNA"/>
</dbReference>
<evidence type="ECO:0000256" key="6">
    <source>
        <dbReference type="ARBA" id="ARBA00031025"/>
    </source>
</evidence>
<reference evidence="9" key="3">
    <citation type="submission" date="2020-12" db="UniProtKB">
        <authorList>
            <consortium name="EnsemblPlants"/>
        </authorList>
    </citation>
    <scope>IDENTIFICATION</scope>
</reference>
<sequence length="53" mass="6105">MIPIHIWLPEAHVEAPMVGSVILAIILLKLRTYGLVDKNCSHFFLSIYKEKKK</sequence>
<dbReference type="EC" id="7.1.1.2" evidence="1"/>
<keyword evidence="5" id="KW-0830">Ubiquinone</keyword>
<keyword evidence="4" id="KW-0520">NAD</keyword>
<dbReference type="AlphaFoldDB" id="A0A7I3ZFA7"/>
<keyword evidence="3" id="KW-1278">Translocase</keyword>
<evidence type="ECO:0000313" key="9">
    <source>
        <dbReference type="EnsemblPlants" id="PAC:32948640.CDS.1"/>
    </source>
</evidence>
<evidence type="ECO:0000313" key="10">
    <source>
        <dbReference type="Proteomes" id="UP000006727"/>
    </source>
</evidence>
<protein>
    <recommendedName>
        <fullName evidence="2">NADH-ubiquinone oxidoreductase chain 4</fullName>
        <ecNumber evidence="1">7.1.1.2</ecNumber>
    </recommendedName>
    <alternativeName>
        <fullName evidence="6">NADH dehydrogenase subunit 4</fullName>
    </alternativeName>
</protein>
<reference evidence="9 10" key="2">
    <citation type="journal article" date="2018" name="Plant J.">
        <title>The Physcomitrella patens chromosome-scale assembly reveals moss genome structure and evolution.</title>
        <authorList>
            <person name="Lang D."/>
            <person name="Ullrich K.K."/>
            <person name="Murat F."/>
            <person name="Fuchs J."/>
            <person name="Jenkins J."/>
            <person name="Haas F.B."/>
            <person name="Piednoel M."/>
            <person name="Gundlach H."/>
            <person name="Van Bel M."/>
            <person name="Meyberg R."/>
            <person name="Vives C."/>
            <person name="Morata J."/>
            <person name="Symeonidi A."/>
            <person name="Hiss M."/>
            <person name="Muchero W."/>
            <person name="Kamisugi Y."/>
            <person name="Saleh O."/>
            <person name="Blanc G."/>
            <person name="Decker E.L."/>
            <person name="van Gessel N."/>
            <person name="Grimwood J."/>
            <person name="Hayes R.D."/>
            <person name="Graham S.W."/>
            <person name="Gunter L.E."/>
            <person name="McDaniel S.F."/>
            <person name="Hoernstein S.N.W."/>
            <person name="Larsson A."/>
            <person name="Li F.W."/>
            <person name="Perroud P.F."/>
            <person name="Phillips J."/>
            <person name="Ranjan P."/>
            <person name="Rokshar D.S."/>
            <person name="Rothfels C.J."/>
            <person name="Schneider L."/>
            <person name="Shu S."/>
            <person name="Stevenson D.W."/>
            <person name="Thummler F."/>
            <person name="Tillich M."/>
            <person name="Villarreal Aguilar J.C."/>
            <person name="Widiez T."/>
            <person name="Wong G.K."/>
            <person name="Wymore A."/>
            <person name="Zhang Y."/>
            <person name="Zimmer A.D."/>
            <person name="Quatrano R.S."/>
            <person name="Mayer K.F.X."/>
            <person name="Goodstein D."/>
            <person name="Casacuberta J.M."/>
            <person name="Vandepoele K."/>
            <person name="Reski R."/>
            <person name="Cuming A.C."/>
            <person name="Tuskan G.A."/>
            <person name="Maumus F."/>
            <person name="Salse J."/>
            <person name="Schmutz J."/>
            <person name="Rensing S.A."/>
        </authorList>
    </citation>
    <scope>NUCLEOTIDE SEQUENCE [LARGE SCALE GENOMIC DNA]</scope>
    <source>
        <strain evidence="9 10">cv. Gransden 2004</strain>
    </source>
</reference>
<dbReference type="PANTHER" id="PTHR43507">
    <property type="entry name" value="NADH-UBIQUINONE OXIDOREDUCTASE CHAIN 4"/>
    <property type="match status" value="1"/>
</dbReference>
<dbReference type="InterPro" id="IPR003918">
    <property type="entry name" value="NADH_UbQ_OxRdtase"/>
</dbReference>
<dbReference type="EnsemblPlants" id="Pp3c23_19840V3.2">
    <property type="protein sequence ID" value="PAC:32948640.CDS.1"/>
    <property type="gene ID" value="Pp3c23_19840"/>
</dbReference>
<feature type="transmembrane region" description="Helical" evidence="7">
    <location>
        <begin position="6"/>
        <end position="28"/>
    </location>
</feature>
<dbReference type="InterPro" id="IPR001750">
    <property type="entry name" value="ND/Mrp_TM"/>
</dbReference>
<keyword evidence="7" id="KW-1133">Transmembrane helix</keyword>
<dbReference type="Proteomes" id="UP000006727">
    <property type="component" value="Chromosome 23"/>
</dbReference>
<dbReference type="PANTHER" id="PTHR43507:SF1">
    <property type="entry name" value="NADH-UBIQUINONE OXIDOREDUCTASE CHAIN 4"/>
    <property type="match status" value="1"/>
</dbReference>
<accession>A0A7I3ZFA7</accession>
<keyword evidence="7" id="KW-0472">Membrane</keyword>
<evidence type="ECO:0000256" key="7">
    <source>
        <dbReference type="SAM" id="Phobius"/>
    </source>
</evidence>
<evidence type="ECO:0000256" key="1">
    <source>
        <dbReference type="ARBA" id="ARBA00012944"/>
    </source>
</evidence>
<name>A0A7I3ZFA7_PHYPA</name>
<evidence type="ECO:0000256" key="3">
    <source>
        <dbReference type="ARBA" id="ARBA00022967"/>
    </source>
</evidence>
<keyword evidence="10" id="KW-1185">Reference proteome</keyword>
<evidence type="ECO:0000256" key="5">
    <source>
        <dbReference type="ARBA" id="ARBA00023075"/>
    </source>
</evidence>
<evidence type="ECO:0000256" key="4">
    <source>
        <dbReference type="ARBA" id="ARBA00023027"/>
    </source>
</evidence>
<dbReference type="Gramene" id="Pp3c23_19840V3.2">
    <property type="protein sequence ID" value="PAC:32948640.CDS.1"/>
    <property type="gene ID" value="Pp3c23_19840"/>
</dbReference>
<keyword evidence="7" id="KW-0812">Transmembrane</keyword>
<evidence type="ECO:0000259" key="8">
    <source>
        <dbReference type="Pfam" id="PF00361"/>
    </source>
</evidence>
<reference evidence="9 10" key="1">
    <citation type="journal article" date="2008" name="Science">
        <title>The Physcomitrella genome reveals evolutionary insights into the conquest of land by plants.</title>
        <authorList>
            <person name="Rensing S."/>
            <person name="Lang D."/>
            <person name="Zimmer A."/>
            <person name="Terry A."/>
            <person name="Salamov A."/>
            <person name="Shapiro H."/>
            <person name="Nishiyama T."/>
            <person name="Perroud P.-F."/>
            <person name="Lindquist E."/>
            <person name="Kamisugi Y."/>
            <person name="Tanahashi T."/>
            <person name="Sakakibara K."/>
            <person name="Fujita T."/>
            <person name="Oishi K."/>
            <person name="Shin-I T."/>
            <person name="Kuroki Y."/>
            <person name="Toyoda A."/>
            <person name="Suzuki Y."/>
            <person name="Hashimoto A."/>
            <person name="Yamaguchi K."/>
            <person name="Sugano A."/>
            <person name="Kohara Y."/>
            <person name="Fujiyama A."/>
            <person name="Anterola A."/>
            <person name="Aoki S."/>
            <person name="Ashton N."/>
            <person name="Barbazuk W.B."/>
            <person name="Barker E."/>
            <person name="Bennetzen J."/>
            <person name="Bezanilla M."/>
            <person name="Blankenship R."/>
            <person name="Cho S.H."/>
            <person name="Dutcher S."/>
            <person name="Estelle M."/>
            <person name="Fawcett J.A."/>
            <person name="Gundlach H."/>
            <person name="Hanada K."/>
            <person name="Heyl A."/>
            <person name="Hicks K.A."/>
            <person name="Hugh J."/>
            <person name="Lohr M."/>
            <person name="Mayer K."/>
            <person name="Melkozernov A."/>
            <person name="Murata T."/>
            <person name="Nelson D."/>
            <person name="Pils B."/>
            <person name="Prigge M."/>
            <person name="Reiss B."/>
            <person name="Renner T."/>
            <person name="Rombauts S."/>
            <person name="Rushton P."/>
            <person name="Sanderfoot A."/>
            <person name="Schween G."/>
            <person name="Shiu S.-H."/>
            <person name="Stueber K."/>
            <person name="Theodoulou F.L."/>
            <person name="Tu H."/>
            <person name="Van de Peer Y."/>
            <person name="Verrier P.J."/>
            <person name="Waters E."/>
            <person name="Wood A."/>
            <person name="Yang L."/>
            <person name="Cove D."/>
            <person name="Cuming A."/>
            <person name="Hasebe M."/>
            <person name="Lucas S."/>
            <person name="Mishler D.B."/>
            <person name="Reski R."/>
            <person name="Grigoriev I."/>
            <person name="Quatrano R.S."/>
            <person name="Boore J.L."/>
        </authorList>
    </citation>
    <scope>NUCLEOTIDE SEQUENCE [LARGE SCALE GENOMIC DNA]</scope>
    <source>
        <strain evidence="9 10">cv. Gransden 2004</strain>
    </source>
</reference>
<proteinExistence type="predicted"/>
<evidence type="ECO:0000256" key="2">
    <source>
        <dbReference type="ARBA" id="ARBA00021006"/>
    </source>
</evidence>
<dbReference type="GO" id="GO:0008137">
    <property type="term" value="F:NADH dehydrogenase (ubiquinone) activity"/>
    <property type="evidence" value="ECO:0007669"/>
    <property type="project" value="UniProtKB-EC"/>
</dbReference>
<dbReference type="GO" id="GO:0042773">
    <property type="term" value="P:ATP synthesis coupled electron transport"/>
    <property type="evidence" value="ECO:0007669"/>
    <property type="project" value="InterPro"/>
</dbReference>